<dbReference type="PANTHER" id="PTHR10091">
    <property type="entry name" value="ALDOSE-1-EPIMERASE"/>
    <property type="match status" value="1"/>
</dbReference>
<dbReference type="GO" id="GO:0033499">
    <property type="term" value="P:galactose catabolic process via UDP-galactose, Leloir pathway"/>
    <property type="evidence" value="ECO:0007669"/>
    <property type="project" value="TreeGrafter"/>
</dbReference>
<dbReference type="Proteomes" id="UP000051751">
    <property type="component" value="Unassembled WGS sequence"/>
</dbReference>
<dbReference type="CDD" id="cd09019">
    <property type="entry name" value="galactose_mutarotase_like"/>
    <property type="match status" value="1"/>
</dbReference>
<feature type="binding site" evidence="8">
    <location>
        <begin position="171"/>
        <end position="173"/>
    </location>
    <ligand>
        <name>beta-D-galactose</name>
        <dbReference type="ChEBI" id="CHEBI:27667"/>
    </ligand>
</feature>
<dbReference type="InterPro" id="IPR008183">
    <property type="entry name" value="Aldose_1/G6P_1-epimerase"/>
</dbReference>
<dbReference type="OrthoDB" id="9779408at2"/>
<comment type="caution">
    <text evidence="10">The sequence shown here is derived from an EMBL/GenBank/DDBJ whole genome shotgun (WGS) entry which is preliminary data.</text>
</comment>
<dbReference type="EMBL" id="JQAZ01000002">
    <property type="protein sequence ID" value="KRN32724.1"/>
    <property type="molecule type" value="Genomic_DNA"/>
</dbReference>
<evidence type="ECO:0000256" key="1">
    <source>
        <dbReference type="ARBA" id="ARBA00005028"/>
    </source>
</evidence>
<evidence type="ECO:0000256" key="7">
    <source>
        <dbReference type="PIRSR" id="PIRSR005096-2"/>
    </source>
</evidence>
<dbReference type="InterPro" id="IPR011013">
    <property type="entry name" value="Gal_mutarotase_sf_dom"/>
</dbReference>
<gene>
    <name evidence="9" type="ORF">IV38_GL001074</name>
    <name evidence="10" type="ORF">IV40_GL000779</name>
</gene>
<keyword evidence="11" id="KW-1185">Reference proteome</keyword>
<dbReference type="Gene3D" id="2.70.98.10">
    <property type="match status" value="1"/>
</dbReference>
<dbReference type="EC" id="5.1.3.21" evidence="5"/>
<dbReference type="SUPFAM" id="SSF74650">
    <property type="entry name" value="Galactose mutarotase-like"/>
    <property type="match status" value="1"/>
</dbReference>
<protein>
    <recommendedName>
        <fullName evidence="5">Maltose epimerase</fullName>
        <ecNumber evidence="5">5.1.3.21</ecNumber>
    </recommendedName>
</protein>
<dbReference type="GO" id="GO:0006006">
    <property type="term" value="P:glucose metabolic process"/>
    <property type="evidence" value="ECO:0007669"/>
    <property type="project" value="TreeGrafter"/>
</dbReference>
<comment type="similarity">
    <text evidence="2 5">Belongs to the aldose epimerase family.</text>
</comment>
<dbReference type="PIRSF" id="PIRSF005096">
    <property type="entry name" value="GALM"/>
    <property type="match status" value="1"/>
</dbReference>
<evidence type="ECO:0000256" key="8">
    <source>
        <dbReference type="PIRSR" id="PIRSR005096-3"/>
    </source>
</evidence>
<feature type="active site" description="Proton donor" evidence="6">
    <location>
        <position position="171"/>
    </location>
</feature>
<reference evidence="11 12" key="1">
    <citation type="journal article" date="2015" name="Genome Announc.">
        <title>Expanding the biotechnology potential of lactobacilli through comparative genomics of 213 strains and associated genera.</title>
        <authorList>
            <person name="Sun Z."/>
            <person name="Harris H.M."/>
            <person name="McCann A."/>
            <person name="Guo C."/>
            <person name="Argimon S."/>
            <person name="Zhang W."/>
            <person name="Yang X."/>
            <person name="Jeffery I.B."/>
            <person name="Cooney J.C."/>
            <person name="Kagawa T.F."/>
            <person name="Liu W."/>
            <person name="Song Y."/>
            <person name="Salvetti E."/>
            <person name="Wrobel A."/>
            <person name="Rasinkangas P."/>
            <person name="Parkhill J."/>
            <person name="Rea M.C."/>
            <person name="O'Sullivan O."/>
            <person name="Ritari J."/>
            <person name="Douillard F.P."/>
            <person name="Paul Ross R."/>
            <person name="Yang R."/>
            <person name="Briner A.E."/>
            <person name="Felis G.E."/>
            <person name="de Vos W.M."/>
            <person name="Barrangou R."/>
            <person name="Klaenhammer T.R."/>
            <person name="Caufield P.W."/>
            <person name="Cui Y."/>
            <person name="Zhang H."/>
            <person name="O'Toole P.W."/>
        </authorList>
    </citation>
    <scope>NUCLEOTIDE SEQUENCE [LARGE SCALE GENOMIC DNA]</scope>
    <source>
        <strain evidence="9 12">ATCC BAA-66</strain>
        <strain evidence="10 11">DSM 13344</strain>
    </source>
</reference>
<proteinExistence type="inferred from homology"/>
<dbReference type="RefSeq" id="WP_057768975.1">
    <property type="nucleotide sequence ID" value="NZ_JQAT01000002.1"/>
</dbReference>
<evidence type="ECO:0000313" key="11">
    <source>
        <dbReference type="Proteomes" id="UP000051645"/>
    </source>
</evidence>
<dbReference type="EMBL" id="JQAT01000002">
    <property type="protein sequence ID" value="KRN28866.1"/>
    <property type="molecule type" value="Genomic_DNA"/>
</dbReference>
<dbReference type="GO" id="GO:0030246">
    <property type="term" value="F:carbohydrate binding"/>
    <property type="evidence" value="ECO:0007669"/>
    <property type="project" value="InterPro"/>
</dbReference>
<dbReference type="GO" id="GO:0050558">
    <property type="term" value="F:maltose epimerase activity"/>
    <property type="evidence" value="ECO:0007669"/>
    <property type="project" value="UniProtKB-EC"/>
</dbReference>
<dbReference type="InterPro" id="IPR014718">
    <property type="entry name" value="GH-type_carb-bd"/>
</dbReference>
<dbReference type="AlphaFoldDB" id="A0A0R2G7U0"/>
<dbReference type="PATRIC" id="fig|81857.3.peg.1080"/>
<dbReference type="UniPathway" id="UPA00242"/>
<evidence type="ECO:0000256" key="3">
    <source>
        <dbReference type="ARBA" id="ARBA00023235"/>
    </source>
</evidence>
<comment type="catalytic activity">
    <reaction evidence="5">
        <text>alpha-maltose = beta-maltose</text>
        <dbReference type="Rhea" id="RHEA:21228"/>
        <dbReference type="ChEBI" id="CHEBI:18147"/>
        <dbReference type="ChEBI" id="CHEBI:18167"/>
        <dbReference type="EC" id="5.1.3.21"/>
    </reaction>
</comment>
<dbReference type="InterPro" id="IPR047215">
    <property type="entry name" value="Galactose_mutarotase-like"/>
</dbReference>
<comment type="function">
    <text evidence="5">Catalyzes the interconversion of alpha and beta anomers of maltose.</text>
</comment>
<dbReference type="STRING" id="81857.IV38_GL001074"/>
<sequence length="332" mass="36563">MQIQSENFAQTTWYTLSNDDEVSVTVSTLGASLVAVRTPDQTGRRENILLGFTDPDDYPQHHDYFGATVARVAGRIKNGRWHGIQFDQNDGANTMHGGDHPSISYQQWQVVAQQTDPEAATLTLQYQSPAGENGFPGHLTIQTTYCLNQDHLTITYDGTTDAATLFNPTCHAYFNLSGNVKRTIDEQFLQVDAQQVAALDHKVPTGTMMPVAGTPYDFRQARQLGPQLAQLDGGLDTPYRVDSAAAAPQLTLSDPLSGRKLRIHTSANSIVLFSTTGFDADFQVDGIRPMTSQLGLAIEPQMLPDAIHHPDFGSIVITPNQPGHYQNQYWFQ</sequence>
<dbReference type="InterPro" id="IPR015443">
    <property type="entry name" value="Aldose_1-epimerase"/>
</dbReference>
<evidence type="ECO:0000313" key="12">
    <source>
        <dbReference type="Proteomes" id="UP000051751"/>
    </source>
</evidence>
<feature type="binding site" evidence="7">
    <location>
        <position position="236"/>
    </location>
    <ligand>
        <name>beta-D-galactose</name>
        <dbReference type="ChEBI" id="CHEBI:27667"/>
    </ligand>
</feature>
<comment type="pathway">
    <text evidence="1 5">Carbohydrate metabolism; hexose metabolism.</text>
</comment>
<organism evidence="10 11">
    <name type="scientific">Lactobacillus selangorensis</name>
    <dbReference type="NCBI Taxonomy" id="81857"/>
    <lineage>
        <taxon>Bacteria</taxon>
        <taxon>Bacillati</taxon>
        <taxon>Bacillota</taxon>
        <taxon>Bacilli</taxon>
        <taxon>Lactobacillales</taxon>
        <taxon>Lactobacillaceae</taxon>
        <taxon>Lactobacillus</taxon>
    </lineage>
</organism>
<dbReference type="GO" id="GO:0005737">
    <property type="term" value="C:cytoplasm"/>
    <property type="evidence" value="ECO:0007669"/>
    <property type="project" value="TreeGrafter"/>
</dbReference>
<dbReference type="GO" id="GO:0004034">
    <property type="term" value="F:aldose 1-epimerase activity"/>
    <property type="evidence" value="ECO:0007669"/>
    <property type="project" value="TreeGrafter"/>
</dbReference>
<dbReference type="PANTHER" id="PTHR10091:SF0">
    <property type="entry name" value="GALACTOSE MUTAROTASE"/>
    <property type="match status" value="1"/>
</dbReference>
<evidence type="ECO:0000256" key="5">
    <source>
        <dbReference type="PIRNR" id="PIRNR005096"/>
    </source>
</evidence>
<dbReference type="Proteomes" id="UP000051645">
    <property type="component" value="Unassembled WGS sequence"/>
</dbReference>
<keyword evidence="4 5" id="KW-0119">Carbohydrate metabolism</keyword>
<evidence type="ECO:0000313" key="9">
    <source>
        <dbReference type="EMBL" id="KRN28866.1"/>
    </source>
</evidence>
<keyword evidence="3 5" id="KW-0413">Isomerase</keyword>
<feature type="active site" description="Proton acceptor" evidence="6">
    <location>
        <position position="299"/>
    </location>
</feature>
<evidence type="ECO:0000256" key="4">
    <source>
        <dbReference type="ARBA" id="ARBA00023277"/>
    </source>
</evidence>
<evidence type="ECO:0000256" key="2">
    <source>
        <dbReference type="ARBA" id="ARBA00006206"/>
    </source>
</evidence>
<evidence type="ECO:0000256" key="6">
    <source>
        <dbReference type="PIRSR" id="PIRSR005096-1"/>
    </source>
</evidence>
<name>A0A0R2G7U0_9LACO</name>
<evidence type="ECO:0000313" key="10">
    <source>
        <dbReference type="EMBL" id="KRN32724.1"/>
    </source>
</evidence>
<accession>A0A0R2G7U0</accession>
<dbReference type="Pfam" id="PF01263">
    <property type="entry name" value="Aldose_epim"/>
    <property type="match status" value="1"/>
</dbReference>